<organism evidence="2 3">
    <name type="scientific">Biomphalaria glabrata</name>
    <name type="common">Bloodfluke planorb</name>
    <name type="synonym">Freshwater snail</name>
    <dbReference type="NCBI Taxonomy" id="6526"/>
    <lineage>
        <taxon>Eukaryota</taxon>
        <taxon>Metazoa</taxon>
        <taxon>Spiralia</taxon>
        <taxon>Lophotrochozoa</taxon>
        <taxon>Mollusca</taxon>
        <taxon>Gastropoda</taxon>
        <taxon>Heterobranchia</taxon>
        <taxon>Euthyneura</taxon>
        <taxon>Panpulmonata</taxon>
        <taxon>Hygrophila</taxon>
        <taxon>Lymnaeoidea</taxon>
        <taxon>Planorbidae</taxon>
        <taxon>Biomphalaria</taxon>
    </lineage>
</organism>
<dbReference type="GeneID" id="106073901"/>
<accession>A0A9W2YKR7</accession>
<feature type="compositionally biased region" description="Basic and acidic residues" evidence="1">
    <location>
        <begin position="297"/>
        <end position="340"/>
    </location>
</feature>
<dbReference type="RefSeq" id="XP_055863302.1">
    <property type="nucleotide sequence ID" value="XM_056007327.1"/>
</dbReference>
<sequence length="459" mass="51767">MSSVDFLKAGSKQRIQNSSDFGEAGPSSVKVATFDTPNDFSSPKLQLLKEIVQVSSETPIIIPPEERLEDVLRYQLVVCSKVTMATQTNWEWRVMAERWRRAPIVEAKTKPMDRNDAKAHLVQLKLKNILDDGYLHEELAEVEETGDWLKRVWKESKRCLLEKIRAVRACDKISDTSDLEVNTSDSPMVKNQWRLTGRRMFYYGKSELRSNRSKSHHSSYFLDSARGVSSSRSKLGRMRSATLADPFQELNDSRSESHQLSDSYEQRRKSTTRKSILPESDELQAIREIMGRHSQRRKSETGTKHENASTENEARLETGINDSRRLSVKIDDSVPQERRKSGSGSGASKETESGSRSSKKHDSIHHEKKKKKSGSGSGASKETESGSRGSKKTESEPYGPKSLRSSEYEELPPIDTATEIKKREESQRQSNTLAKSPSSQGSTQISNRLSSFSDLSTND</sequence>
<feature type="compositionally biased region" description="Polar residues" evidence="1">
    <location>
        <begin position="428"/>
        <end position="459"/>
    </location>
</feature>
<evidence type="ECO:0000313" key="2">
    <source>
        <dbReference type="Proteomes" id="UP001165740"/>
    </source>
</evidence>
<name>A0A9W2YKR7_BIOGL</name>
<feature type="region of interest" description="Disordered" evidence="1">
    <location>
        <begin position="243"/>
        <end position="459"/>
    </location>
</feature>
<dbReference type="Proteomes" id="UP001165740">
    <property type="component" value="Chromosome 13"/>
</dbReference>
<feature type="compositionally biased region" description="Basic and acidic residues" evidence="1">
    <location>
        <begin position="381"/>
        <end position="395"/>
    </location>
</feature>
<dbReference type="OrthoDB" id="6161789at2759"/>
<keyword evidence="2" id="KW-1185">Reference proteome</keyword>
<evidence type="ECO:0000256" key="1">
    <source>
        <dbReference type="SAM" id="MobiDB-lite"/>
    </source>
</evidence>
<reference evidence="3" key="1">
    <citation type="submission" date="2025-08" db="UniProtKB">
        <authorList>
            <consortium name="RefSeq"/>
        </authorList>
    </citation>
    <scope>IDENTIFICATION</scope>
</reference>
<feature type="compositionally biased region" description="Basic and acidic residues" evidence="1">
    <location>
        <begin position="251"/>
        <end position="268"/>
    </location>
</feature>
<feature type="compositionally biased region" description="Basic and acidic residues" evidence="1">
    <location>
        <begin position="418"/>
        <end position="427"/>
    </location>
</feature>
<gene>
    <name evidence="3" type="primary">LOC106073901</name>
</gene>
<evidence type="ECO:0000313" key="3">
    <source>
        <dbReference type="RefSeq" id="XP_055863302.1"/>
    </source>
</evidence>
<proteinExistence type="predicted"/>
<protein>
    <submittedName>
        <fullName evidence="3">Hornerin-like</fullName>
    </submittedName>
</protein>
<dbReference type="AlphaFoldDB" id="A0A9W2YKR7"/>